<dbReference type="GO" id="GO:0005886">
    <property type="term" value="C:plasma membrane"/>
    <property type="evidence" value="ECO:0007669"/>
    <property type="project" value="TreeGrafter"/>
</dbReference>
<protein>
    <submittedName>
        <fullName evidence="7">Uncharacterized protein</fullName>
    </submittedName>
</protein>
<dbReference type="SUPFAM" id="SSF81338">
    <property type="entry name" value="Aquaporin-like"/>
    <property type="match status" value="1"/>
</dbReference>
<dbReference type="PANTHER" id="PTHR19139">
    <property type="entry name" value="AQUAPORIN TRANSPORTER"/>
    <property type="match status" value="1"/>
</dbReference>
<dbReference type="InterPro" id="IPR023271">
    <property type="entry name" value="Aquaporin-like"/>
</dbReference>
<feature type="transmembrane region" description="Helical" evidence="6">
    <location>
        <begin position="78"/>
        <end position="96"/>
    </location>
</feature>
<feature type="transmembrane region" description="Helical" evidence="6">
    <location>
        <begin position="206"/>
        <end position="226"/>
    </location>
</feature>
<keyword evidence="2 5" id="KW-0812">Transmembrane</keyword>
<keyword evidence="4 6" id="KW-0472">Membrane</keyword>
<name>A0A9P0DX70_DIABA</name>
<feature type="transmembrane region" description="Helical" evidence="6">
    <location>
        <begin position="47"/>
        <end position="66"/>
    </location>
</feature>
<dbReference type="Gene3D" id="1.20.1080.10">
    <property type="entry name" value="Glycerol uptake facilitator protein"/>
    <property type="match status" value="1"/>
</dbReference>
<evidence type="ECO:0000256" key="6">
    <source>
        <dbReference type="SAM" id="Phobius"/>
    </source>
</evidence>
<evidence type="ECO:0000313" key="7">
    <source>
        <dbReference type="EMBL" id="CAH1283338.1"/>
    </source>
</evidence>
<proteinExistence type="inferred from homology"/>
<dbReference type="NCBIfam" id="TIGR00861">
    <property type="entry name" value="MIP"/>
    <property type="match status" value="1"/>
</dbReference>
<comment type="subcellular location">
    <subcellularLocation>
        <location evidence="1">Membrane</location>
        <topology evidence="1">Multi-pass membrane protein</topology>
    </subcellularLocation>
</comment>
<gene>
    <name evidence="7" type="ORF">DIABBA_LOCUS10838</name>
</gene>
<dbReference type="Proteomes" id="UP001153709">
    <property type="component" value="Chromosome 7"/>
</dbReference>
<evidence type="ECO:0000256" key="5">
    <source>
        <dbReference type="RuleBase" id="RU000477"/>
    </source>
</evidence>
<comment type="similarity">
    <text evidence="5">Belongs to the MIP/aquaporin (TC 1.A.8) family.</text>
</comment>
<dbReference type="AlphaFoldDB" id="A0A9P0DX70"/>
<dbReference type="PANTHER" id="PTHR19139:SF270">
    <property type="entry name" value="ENTOMOGLYCEROPORIN 1-RELATED"/>
    <property type="match status" value="1"/>
</dbReference>
<dbReference type="EMBL" id="OU898282">
    <property type="protein sequence ID" value="CAH1283338.1"/>
    <property type="molecule type" value="Genomic_DNA"/>
</dbReference>
<accession>A0A9P0DX70</accession>
<evidence type="ECO:0000256" key="2">
    <source>
        <dbReference type="ARBA" id="ARBA00022692"/>
    </source>
</evidence>
<feature type="transmembrane region" description="Helical" evidence="6">
    <location>
        <begin position="246"/>
        <end position="267"/>
    </location>
</feature>
<evidence type="ECO:0000256" key="3">
    <source>
        <dbReference type="ARBA" id="ARBA00022989"/>
    </source>
</evidence>
<evidence type="ECO:0000256" key="4">
    <source>
        <dbReference type="ARBA" id="ARBA00023136"/>
    </source>
</evidence>
<keyword evidence="5" id="KW-0813">Transport</keyword>
<dbReference type="FunFam" id="1.20.1080.10:FF:000020">
    <property type="entry name" value="Entomoglyceroporin 4, isoform A"/>
    <property type="match status" value="1"/>
</dbReference>
<sequence>MDFDDTPLTLPSISGRGIRRDISPGKIIELTDNMSTKDRVTICAAEIGGTAILVFLGCMGCVSSLASGGVIPHEQISFTFGLAVMVAVQTFGHVSGSHINPIVTVAAATLGDIALIQVPVYFVGQMIGGLLGYSLLLVATPDVYIGNVYDNSTGAKIGVGVCSPSINPLISAPQALFVEFVLCLILVLFCCGVWDSRNSQKHDSVSIRFGLLIAVLAMAGGPYTGANMNPARSFAPALFNGDWKHHWVYWIGPLSAGFVGAVLYRLIFRKTEPSSKETLPEAFPLNPKA</sequence>
<dbReference type="InterPro" id="IPR000425">
    <property type="entry name" value="MIP"/>
</dbReference>
<organism evidence="7 8">
    <name type="scientific">Diabrotica balteata</name>
    <name type="common">Banded cucumber beetle</name>
    <dbReference type="NCBI Taxonomy" id="107213"/>
    <lineage>
        <taxon>Eukaryota</taxon>
        <taxon>Metazoa</taxon>
        <taxon>Ecdysozoa</taxon>
        <taxon>Arthropoda</taxon>
        <taxon>Hexapoda</taxon>
        <taxon>Insecta</taxon>
        <taxon>Pterygota</taxon>
        <taxon>Neoptera</taxon>
        <taxon>Endopterygota</taxon>
        <taxon>Coleoptera</taxon>
        <taxon>Polyphaga</taxon>
        <taxon>Cucujiformia</taxon>
        <taxon>Chrysomeloidea</taxon>
        <taxon>Chrysomelidae</taxon>
        <taxon>Galerucinae</taxon>
        <taxon>Diabroticina</taxon>
        <taxon>Diabroticites</taxon>
        <taxon>Diabrotica</taxon>
    </lineage>
</organism>
<dbReference type="InterPro" id="IPR034294">
    <property type="entry name" value="Aquaporin_transptr"/>
</dbReference>
<feature type="transmembrane region" description="Helical" evidence="6">
    <location>
        <begin position="169"/>
        <end position="194"/>
    </location>
</feature>
<dbReference type="OrthoDB" id="3222at2759"/>
<dbReference type="Pfam" id="PF00230">
    <property type="entry name" value="MIP"/>
    <property type="match status" value="1"/>
</dbReference>
<reference evidence="7" key="1">
    <citation type="submission" date="2022-01" db="EMBL/GenBank/DDBJ databases">
        <authorList>
            <person name="King R."/>
        </authorList>
    </citation>
    <scope>NUCLEOTIDE SEQUENCE</scope>
</reference>
<dbReference type="PRINTS" id="PR00783">
    <property type="entry name" value="MINTRINSICP"/>
</dbReference>
<keyword evidence="8" id="KW-1185">Reference proteome</keyword>
<evidence type="ECO:0000313" key="8">
    <source>
        <dbReference type="Proteomes" id="UP001153709"/>
    </source>
</evidence>
<evidence type="ECO:0000256" key="1">
    <source>
        <dbReference type="ARBA" id="ARBA00004141"/>
    </source>
</evidence>
<keyword evidence="3 6" id="KW-1133">Transmembrane helix</keyword>
<dbReference type="GO" id="GO:0015267">
    <property type="term" value="F:channel activity"/>
    <property type="evidence" value="ECO:0007669"/>
    <property type="project" value="InterPro"/>
</dbReference>